<evidence type="ECO:0000256" key="4">
    <source>
        <dbReference type="ARBA" id="ARBA00022692"/>
    </source>
</evidence>
<evidence type="ECO:0000256" key="2">
    <source>
        <dbReference type="ARBA" id="ARBA00007294"/>
    </source>
</evidence>
<evidence type="ECO:0000256" key="7">
    <source>
        <dbReference type="ARBA" id="ARBA00022989"/>
    </source>
</evidence>
<dbReference type="GO" id="GO:0006121">
    <property type="term" value="P:mitochondrial electron transport, succinate to ubiquinone"/>
    <property type="evidence" value="ECO:0007669"/>
    <property type="project" value="TreeGrafter"/>
</dbReference>
<keyword evidence="14" id="KW-1185">Reference proteome</keyword>
<dbReference type="Gene3D" id="1.20.1300.10">
    <property type="entry name" value="Fumarate reductase/succinate dehydrogenase, transmembrane subunit"/>
    <property type="match status" value="1"/>
</dbReference>
<keyword evidence="5 12" id="KW-0999">Mitochondrion inner membrane</keyword>
<keyword evidence="4" id="KW-0812">Transmembrane</keyword>
<evidence type="ECO:0000256" key="8">
    <source>
        <dbReference type="ARBA" id="ARBA00023128"/>
    </source>
</evidence>
<dbReference type="PANTHER" id="PTHR13337:SF2">
    <property type="entry name" value="SUCCINATE DEHYDROGENASE [UBIQUINONE] CYTOCHROME B SMALL SUBUNIT, MITOCHONDRIAL"/>
    <property type="match status" value="1"/>
</dbReference>
<sequence>MSVLTKLLKPDIAGGPETFKLYEYSHVALAGLVPIAAFAPEGGALSKVTDLTLGVAIPVHSHVAMNAVVTDYVPKAFRGASRAGLLAAASLAAIGFLRLNVFGPGITQSVKDLWRH</sequence>
<keyword evidence="6 12" id="KW-0809">Transit peptide</keyword>
<comment type="caution">
    <text evidence="13">The sequence shown here is derived from an EMBL/GenBank/DDBJ whole genome shotgun (WGS) entry which is preliminary data.</text>
</comment>
<dbReference type="Pfam" id="PF05328">
    <property type="entry name" value="CybS"/>
    <property type="match status" value="1"/>
</dbReference>
<evidence type="ECO:0000256" key="10">
    <source>
        <dbReference type="PIRSR" id="PIRSR607992-1"/>
    </source>
</evidence>
<dbReference type="AlphaFoldDB" id="A0AAW1Q3D2"/>
<name>A0AAW1Q3D2_9CHLO</name>
<dbReference type="EMBL" id="JALJOQ010000001">
    <property type="protein sequence ID" value="KAK9815018.1"/>
    <property type="molecule type" value="Genomic_DNA"/>
</dbReference>
<evidence type="ECO:0000256" key="1">
    <source>
        <dbReference type="ARBA" id="ARBA00004448"/>
    </source>
</evidence>
<comment type="subcellular location">
    <subcellularLocation>
        <location evidence="1 12">Mitochondrion inner membrane</location>
        <topology evidence="1 12">Multi-pass membrane protein</topology>
    </subcellularLocation>
</comment>
<gene>
    <name evidence="13" type="ORF">WJX73_004952</name>
</gene>
<comment type="similarity">
    <text evidence="2 12">Belongs to the CybS family.</text>
</comment>
<keyword evidence="7" id="KW-1133">Transmembrane helix</keyword>
<reference evidence="13 14" key="1">
    <citation type="journal article" date="2024" name="Nat. Commun.">
        <title>Phylogenomics reveals the evolutionary origins of lichenization in chlorophyte algae.</title>
        <authorList>
            <person name="Puginier C."/>
            <person name="Libourel C."/>
            <person name="Otte J."/>
            <person name="Skaloud P."/>
            <person name="Haon M."/>
            <person name="Grisel S."/>
            <person name="Petersen M."/>
            <person name="Berrin J.G."/>
            <person name="Delaux P.M."/>
            <person name="Dal Grande F."/>
            <person name="Keller J."/>
        </authorList>
    </citation>
    <scope>NUCLEOTIDE SEQUENCE [LARGE SCALE GENOMIC DNA]</scope>
    <source>
        <strain evidence="13 14">SAG 2036</strain>
    </source>
</reference>
<dbReference type="GO" id="GO:0048039">
    <property type="term" value="F:ubiquinone binding"/>
    <property type="evidence" value="ECO:0007669"/>
    <property type="project" value="TreeGrafter"/>
</dbReference>
<feature type="binding site" description="axial binding residue" evidence="11">
    <location>
        <position position="60"/>
    </location>
    <ligand>
        <name>heme b</name>
        <dbReference type="ChEBI" id="CHEBI:60344"/>
        <note>ligand shared with SDHC</note>
    </ligand>
    <ligandPart>
        <name>Fe</name>
        <dbReference type="ChEBI" id="CHEBI:18248"/>
    </ligandPart>
</feature>
<evidence type="ECO:0000256" key="3">
    <source>
        <dbReference type="ARBA" id="ARBA00022448"/>
    </source>
</evidence>
<protein>
    <recommendedName>
        <fullName evidence="12">Succinate dehydrogenase [ubiquinone] cytochrome b small subunit</fullName>
    </recommendedName>
</protein>
<dbReference type="Proteomes" id="UP001465755">
    <property type="component" value="Unassembled WGS sequence"/>
</dbReference>
<evidence type="ECO:0000256" key="12">
    <source>
        <dbReference type="RuleBase" id="RU364031"/>
    </source>
</evidence>
<dbReference type="InterPro" id="IPR034804">
    <property type="entry name" value="SQR/QFR_C/D"/>
</dbReference>
<evidence type="ECO:0000313" key="13">
    <source>
        <dbReference type="EMBL" id="KAK9815018.1"/>
    </source>
</evidence>
<proteinExistence type="inferred from homology"/>
<keyword evidence="3" id="KW-0813">Transport</keyword>
<evidence type="ECO:0000256" key="6">
    <source>
        <dbReference type="ARBA" id="ARBA00022946"/>
    </source>
</evidence>
<dbReference type="GO" id="GO:0020037">
    <property type="term" value="F:heme binding"/>
    <property type="evidence" value="ECO:0007669"/>
    <property type="project" value="TreeGrafter"/>
</dbReference>
<dbReference type="GO" id="GO:0006099">
    <property type="term" value="P:tricarboxylic acid cycle"/>
    <property type="evidence" value="ECO:0007669"/>
    <property type="project" value="TreeGrafter"/>
</dbReference>
<organism evidence="13 14">
    <name type="scientific">Symbiochloris irregularis</name>
    <dbReference type="NCBI Taxonomy" id="706552"/>
    <lineage>
        <taxon>Eukaryota</taxon>
        <taxon>Viridiplantae</taxon>
        <taxon>Chlorophyta</taxon>
        <taxon>core chlorophytes</taxon>
        <taxon>Trebouxiophyceae</taxon>
        <taxon>Trebouxiales</taxon>
        <taxon>Trebouxiaceae</taxon>
        <taxon>Symbiochloris</taxon>
    </lineage>
</organism>
<dbReference type="PANTHER" id="PTHR13337">
    <property type="entry name" value="SUCCINATE DEHYDROGENASE"/>
    <property type="match status" value="1"/>
</dbReference>
<evidence type="ECO:0000256" key="11">
    <source>
        <dbReference type="PIRSR" id="PIRSR607992-2"/>
    </source>
</evidence>
<evidence type="ECO:0000256" key="9">
    <source>
        <dbReference type="ARBA" id="ARBA00023136"/>
    </source>
</evidence>
<dbReference type="GO" id="GO:0005743">
    <property type="term" value="C:mitochondrial inner membrane"/>
    <property type="evidence" value="ECO:0007669"/>
    <property type="project" value="UniProtKB-SubCell"/>
</dbReference>
<feature type="binding site" evidence="10">
    <location>
        <position position="72"/>
    </location>
    <ligand>
        <name>a ubiquinone</name>
        <dbReference type="ChEBI" id="CHEBI:16389"/>
        <note>ligand shared with IP/SDHB</note>
    </ligand>
</feature>
<accession>A0AAW1Q3D2</accession>
<dbReference type="GO" id="GO:0046872">
    <property type="term" value="F:metal ion binding"/>
    <property type="evidence" value="ECO:0007669"/>
    <property type="project" value="UniProtKB-KW"/>
</dbReference>
<keyword evidence="8 12" id="KW-0496">Mitochondrion</keyword>
<keyword evidence="11" id="KW-0408">Iron</keyword>
<evidence type="ECO:0000313" key="14">
    <source>
        <dbReference type="Proteomes" id="UP001465755"/>
    </source>
</evidence>
<keyword evidence="11" id="KW-0479">Metal-binding</keyword>
<dbReference type="InterPro" id="IPR007992">
    <property type="entry name" value="CybS"/>
</dbReference>
<keyword evidence="9 12" id="KW-0472">Membrane</keyword>
<evidence type="ECO:0000256" key="5">
    <source>
        <dbReference type="ARBA" id="ARBA00022792"/>
    </source>
</evidence>